<dbReference type="Proteomes" id="UP001230188">
    <property type="component" value="Unassembled WGS sequence"/>
</dbReference>
<dbReference type="PROSITE" id="PS50103">
    <property type="entry name" value="ZF_C3H1"/>
    <property type="match status" value="2"/>
</dbReference>
<dbReference type="SMART" id="SM00356">
    <property type="entry name" value="ZnF_C3H1"/>
    <property type="match status" value="2"/>
</dbReference>
<dbReference type="InterPro" id="IPR036855">
    <property type="entry name" value="Znf_CCCH_sf"/>
</dbReference>
<evidence type="ECO:0000256" key="5">
    <source>
        <dbReference type="PROSITE-ProRule" id="PRU00723"/>
    </source>
</evidence>
<feature type="zinc finger region" description="C3H1-type" evidence="5">
    <location>
        <begin position="129"/>
        <end position="157"/>
    </location>
</feature>
<gene>
    <name evidence="8" type="ORF">CTAYLR_005410</name>
</gene>
<evidence type="ECO:0000259" key="7">
    <source>
        <dbReference type="PROSITE" id="PS50103"/>
    </source>
</evidence>
<feature type="domain" description="C3H1-type" evidence="7">
    <location>
        <begin position="176"/>
        <end position="203"/>
    </location>
</feature>
<keyword evidence="4 5" id="KW-0862">Zinc</keyword>
<comment type="caution">
    <text evidence="8">The sequence shown here is derived from an EMBL/GenBank/DDBJ whole genome shotgun (WGS) entry which is preliminary data.</text>
</comment>
<feature type="zinc finger region" description="C3H1-type" evidence="5">
    <location>
        <begin position="176"/>
        <end position="203"/>
    </location>
</feature>
<dbReference type="Gene3D" id="4.10.1000.10">
    <property type="entry name" value="Zinc finger, CCCH-type"/>
    <property type="match status" value="2"/>
</dbReference>
<keyword evidence="1 5" id="KW-0479">Metal-binding</keyword>
<feature type="domain" description="C3H1-type" evidence="7">
    <location>
        <begin position="129"/>
        <end position="157"/>
    </location>
</feature>
<evidence type="ECO:0000313" key="9">
    <source>
        <dbReference type="Proteomes" id="UP001230188"/>
    </source>
</evidence>
<dbReference type="GO" id="GO:0003729">
    <property type="term" value="F:mRNA binding"/>
    <property type="evidence" value="ECO:0007669"/>
    <property type="project" value="InterPro"/>
</dbReference>
<evidence type="ECO:0000256" key="2">
    <source>
        <dbReference type="ARBA" id="ARBA00022737"/>
    </source>
</evidence>
<reference evidence="8" key="1">
    <citation type="submission" date="2023-01" db="EMBL/GenBank/DDBJ databases">
        <title>Metagenome sequencing of chrysophaentin producing Chrysophaeum taylorii.</title>
        <authorList>
            <person name="Davison J."/>
            <person name="Bewley C."/>
        </authorList>
    </citation>
    <scope>NUCLEOTIDE SEQUENCE</scope>
    <source>
        <strain evidence="8">NIES-1699</strain>
    </source>
</reference>
<dbReference type="Pfam" id="PF00642">
    <property type="entry name" value="zf-CCCH"/>
    <property type="match status" value="2"/>
</dbReference>
<protein>
    <recommendedName>
        <fullName evidence="7">C3H1-type domain-containing protein</fullName>
    </recommendedName>
</protein>
<dbReference type="PANTHER" id="PTHR12547">
    <property type="entry name" value="CCCH ZINC FINGER/TIS11-RELATED"/>
    <property type="match status" value="1"/>
</dbReference>
<evidence type="ECO:0000256" key="3">
    <source>
        <dbReference type="ARBA" id="ARBA00022771"/>
    </source>
</evidence>
<dbReference type="PANTHER" id="PTHR12547:SF184">
    <property type="entry name" value="CCCH-TYPE ZN-FINGER PROTEIN"/>
    <property type="match status" value="1"/>
</dbReference>
<keyword evidence="3 5" id="KW-0863">Zinc-finger</keyword>
<name>A0AAD7U948_9STRA</name>
<dbReference type="InterPro" id="IPR045877">
    <property type="entry name" value="ZFP36-like"/>
</dbReference>
<feature type="compositionally biased region" description="Pro residues" evidence="6">
    <location>
        <begin position="259"/>
        <end position="288"/>
    </location>
</feature>
<evidence type="ECO:0000256" key="1">
    <source>
        <dbReference type="ARBA" id="ARBA00022723"/>
    </source>
</evidence>
<accession>A0AAD7U948</accession>
<evidence type="ECO:0000256" key="6">
    <source>
        <dbReference type="SAM" id="MobiDB-lite"/>
    </source>
</evidence>
<evidence type="ECO:0000313" key="8">
    <source>
        <dbReference type="EMBL" id="KAJ8599662.1"/>
    </source>
</evidence>
<dbReference type="GO" id="GO:0008270">
    <property type="term" value="F:zinc ion binding"/>
    <property type="evidence" value="ECO:0007669"/>
    <property type="project" value="UniProtKB-KW"/>
</dbReference>
<keyword evidence="2" id="KW-0677">Repeat</keyword>
<dbReference type="SUPFAM" id="SSF90229">
    <property type="entry name" value="CCCH zinc finger"/>
    <property type="match status" value="2"/>
</dbReference>
<feature type="region of interest" description="Disordered" evidence="6">
    <location>
        <begin position="220"/>
        <end position="328"/>
    </location>
</feature>
<proteinExistence type="predicted"/>
<evidence type="ECO:0000256" key="4">
    <source>
        <dbReference type="ARBA" id="ARBA00022833"/>
    </source>
</evidence>
<dbReference type="InterPro" id="IPR000571">
    <property type="entry name" value="Znf_CCCH"/>
</dbReference>
<keyword evidence="9" id="KW-1185">Reference proteome</keyword>
<dbReference type="EMBL" id="JAQMWT010000551">
    <property type="protein sequence ID" value="KAJ8599662.1"/>
    <property type="molecule type" value="Genomic_DNA"/>
</dbReference>
<organism evidence="8 9">
    <name type="scientific">Chrysophaeum taylorii</name>
    <dbReference type="NCBI Taxonomy" id="2483200"/>
    <lineage>
        <taxon>Eukaryota</taxon>
        <taxon>Sar</taxon>
        <taxon>Stramenopiles</taxon>
        <taxon>Ochrophyta</taxon>
        <taxon>Pelagophyceae</taxon>
        <taxon>Pelagomonadales</taxon>
        <taxon>Pelagomonadaceae</taxon>
        <taxon>Chrysophaeum</taxon>
    </lineage>
</organism>
<dbReference type="AlphaFoldDB" id="A0AAD7U948"/>
<sequence>MERLNRELELLIESGNAARIEGVCRIVCANARASAELLERSVRAIEGFVMRAPPSGRLNGLFVIDALRDEPLAGAFDLSAVAYLRECSAEDQATAARILNGWIQVGAFSSQNLRQLVDSLALRPKPHALMKTRLCRSAETGVPCRFGDQCSFAHSVSELRRKKSLPKPAKPQQPHLHKTKLCRYFQYGECPFADRCNFAHGNADVKPFVDQRDSFFSNDFYEEPTGPLPRSDNYYVPTRGAARTATREAPSHHSYYGPKPQPPPRAPSPPLPPPPPQIPPVPAPPAAPPTTTTTTKRDIDEWSDGSLEPEELSLQLLTTNAKRPRIAL</sequence>
<feature type="compositionally biased region" description="Acidic residues" evidence="6">
    <location>
        <begin position="301"/>
        <end position="311"/>
    </location>
</feature>